<dbReference type="AlphaFoldDB" id="A0A4Q7MPL4"/>
<proteinExistence type="predicted"/>
<comment type="caution">
    <text evidence="1">The sequence shown here is derived from an EMBL/GenBank/DDBJ whole genome shotgun (WGS) entry which is preliminary data.</text>
</comment>
<dbReference type="EMBL" id="SGWZ01000003">
    <property type="protein sequence ID" value="RZS69578.1"/>
    <property type="molecule type" value="Genomic_DNA"/>
</dbReference>
<sequence length="277" mass="28919">MSLKTAIDDWRDSYDETIIDTQHDPAYIGSVKATNGNIYEGIAIYQTGNKIYDFNVYAGQGVDHVNAINGGGKFVVESTGGFSWDTAVATPPSTPGGYDGTYNFVTSGSLNKLSLGYTPSGDNNPSPDAATLTAFNTSYPLLVVNGFNIAVDYAATLFGSGYNGNTAISVSATASDGTVLSSILANASLYENATLNSAVLYSLAFDNTGVQAFEWVLDKYLESKGSDITDSWADIQTALSGTGVSISYYDYAPSSAVAADAYAVAAAEVESDLLLAA</sequence>
<protein>
    <submittedName>
        <fullName evidence="1">Uncharacterized protein</fullName>
    </submittedName>
</protein>
<dbReference type="Proteomes" id="UP000292039">
    <property type="component" value="Unassembled WGS sequence"/>
</dbReference>
<accession>A0A4Q7MPL4</accession>
<dbReference type="GeneID" id="99725765"/>
<evidence type="ECO:0000313" key="1">
    <source>
        <dbReference type="EMBL" id="RZS69578.1"/>
    </source>
</evidence>
<organism evidence="1 2">
    <name type="scientific">Kerstersia gyiorum</name>
    <dbReference type="NCBI Taxonomy" id="206506"/>
    <lineage>
        <taxon>Bacteria</taxon>
        <taxon>Pseudomonadati</taxon>
        <taxon>Pseudomonadota</taxon>
        <taxon>Betaproteobacteria</taxon>
        <taxon>Burkholderiales</taxon>
        <taxon>Alcaligenaceae</taxon>
        <taxon>Kerstersia</taxon>
    </lineage>
</organism>
<evidence type="ECO:0000313" key="2">
    <source>
        <dbReference type="Proteomes" id="UP000292039"/>
    </source>
</evidence>
<gene>
    <name evidence="1" type="ORF">EV679_2181</name>
</gene>
<dbReference type="RefSeq" id="WP_130487206.1">
    <property type="nucleotide sequence ID" value="NZ_CBCSEB010000023.1"/>
</dbReference>
<reference evidence="1 2" key="1">
    <citation type="submission" date="2019-02" db="EMBL/GenBank/DDBJ databases">
        <title>Genomic Encyclopedia of Type Strains, Phase IV (KMG-IV): sequencing the most valuable type-strain genomes for metagenomic binning, comparative biology and taxonomic classification.</title>
        <authorList>
            <person name="Goeker M."/>
        </authorList>
    </citation>
    <scope>NUCLEOTIDE SEQUENCE [LARGE SCALE GENOMIC DNA]</scope>
    <source>
        <strain evidence="1 2">DSM 16618</strain>
    </source>
</reference>
<name>A0A4Q7MPL4_9BURK</name>